<dbReference type="InParanoid" id="B7S4C3"/>
<dbReference type="KEGG" id="pti:PHATRDRAFT_bd1444"/>
<feature type="region of interest" description="Disordered" evidence="2">
    <location>
        <begin position="1"/>
        <end position="52"/>
    </location>
</feature>
<protein>
    <submittedName>
        <fullName evidence="3">Uncharacterized protein</fullName>
    </submittedName>
</protein>
<feature type="coiled-coil region" evidence="1">
    <location>
        <begin position="256"/>
        <end position="290"/>
    </location>
</feature>
<feature type="compositionally biased region" description="Basic and acidic residues" evidence="2">
    <location>
        <begin position="16"/>
        <end position="35"/>
    </location>
</feature>
<dbReference type="RefSeq" id="XP_002176369.1">
    <property type="nucleotide sequence ID" value="XM_002176333.1"/>
</dbReference>
<name>B7S4C3_PHATC</name>
<keyword evidence="1" id="KW-0175">Coiled coil</keyword>
<evidence type="ECO:0000313" key="4">
    <source>
        <dbReference type="Proteomes" id="UP000000759"/>
    </source>
</evidence>
<reference evidence="3 4" key="1">
    <citation type="journal article" date="2008" name="Nature">
        <title>The Phaeodactylum genome reveals the evolutionary history of diatom genomes.</title>
        <authorList>
            <person name="Bowler C."/>
            <person name="Allen A.E."/>
            <person name="Badger J.H."/>
            <person name="Grimwood J."/>
            <person name="Jabbari K."/>
            <person name="Kuo A."/>
            <person name="Maheswari U."/>
            <person name="Martens C."/>
            <person name="Maumus F."/>
            <person name="Otillar R.P."/>
            <person name="Rayko E."/>
            <person name="Salamov A."/>
            <person name="Vandepoele K."/>
            <person name="Beszteri B."/>
            <person name="Gruber A."/>
            <person name="Heijde M."/>
            <person name="Katinka M."/>
            <person name="Mock T."/>
            <person name="Valentin K."/>
            <person name="Verret F."/>
            <person name="Berges J.A."/>
            <person name="Brownlee C."/>
            <person name="Cadoret J.P."/>
            <person name="Chiovitti A."/>
            <person name="Choi C.J."/>
            <person name="Coesel S."/>
            <person name="De Martino A."/>
            <person name="Detter J.C."/>
            <person name="Durkin C."/>
            <person name="Falciatore A."/>
            <person name="Fournet J."/>
            <person name="Haruta M."/>
            <person name="Huysman M.J."/>
            <person name="Jenkins B.D."/>
            <person name="Jiroutova K."/>
            <person name="Jorgensen R.E."/>
            <person name="Joubert Y."/>
            <person name="Kaplan A."/>
            <person name="Kroger N."/>
            <person name="Kroth P.G."/>
            <person name="La Roche J."/>
            <person name="Lindquist E."/>
            <person name="Lommer M."/>
            <person name="Martin-Jezequel V."/>
            <person name="Lopez P.J."/>
            <person name="Lucas S."/>
            <person name="Mangogna M."/>
            <person name="McGinnis K."/>
            <person name="Medlin L.K."/>
            <person name="Montsant A."/>
            <person name="Oudot-Le Secq M.P."/>
            <person name="Napoli C."/>
            <person name="Obornik M."/>
            <person name="Parker M.S."/>
            <person name="Petit J.L."/>
            <person name="Porcel B.M."/>
            <person name="Poulsen N."/>
            <person name="Robison M."/>
            <person name="Rychlewski L."/>
            <person name="Rynearson T.A."/>
            <person name="Schmutz J."/>
            <person name="Shapiro H."/>
            <person name="Siaut M."/>
            <person name="Stanley M."/>
            <person name="Sussman M.R."/>
            <person name="Taylor A.R."/>
            <person name="Vardi A."/>
            <person name="von Dassow P."/>
            <person name="Vyverman W."/>
            <person name="Willis A."/>
            <person name="Wyrwicz L.S."/>
            <person name="Rokhsar D.S."/>
            <person name="Weissenbach J."/>
            <person name="Armbrust E.V."/>
            <person name="Green B.R."/>
            <person name="Van de Peer Y."/>
            <person name="Grigoriev I.V."/>
        </authorList>
    </citation>
    <scope>NUCLEOTIDE SEQUENCE [LARGE SCALE GENOMIC DNA]</scope>
    <source>
        <strain evidence="3 4">CCAP 1055/1</strain>
    </source>
</reference>
<accession>B7S4C3</accession>
<dbReference type="PROSITE" id="PS50096">
    <property type="entry name" value="IQ"/>
    <property type="match status" value="1"/>
</dbReference>
<evidence type="ECO:0000313" key="3">
    <source>
        <dbReference type="EMBL" id="EEC42605.1"/>
    </source>
</evidence>
<dbReference type="HOGENOM" id="CLU_825045_0_0_1"/>
<dbReference type="PaxDb" id="2850-Phatrdraft1444"/>
<sequence>MMQSTVRSQPQFCSKRWSEIDDPSKSNRARDKSLDQDDVGMKSLRKHSREDKTVSPLLLHARRTFDGPEHQSNVHWASPNYQKAFSSSRQKNLLTASIGLQNVFSTEHSEDSCGRNLAKAERKRRRKSRRAAVKIQAIARMKLARRKLAYLQLEKRMTEMGNCTRKDIRYVKAELRRRKRAYKEKAIARLQKQLTKDAKVEENQKLVLALKDDNTNIRASNVKISTNIQNLQVNNRRLDKTNTSGSELYEQLSLHHQKVKADNEKLTKINNDYKKKVEDLEKEVEERTHLCNLEQSIRDGYEQTIAAIVARIKRTDYQVLKEEVGGIIEVLNSQREH</sequence>
<evidence type="ECO:0000256" key="2">
    <source>
        <dbReference type="SAM" id="MobiDB-lite"/>
    </source>
</evidence>
<feature type="compositionally biased region" description="Polar residues" evidence="2">
    <location>
        <begin position="1"/>
        <end position="12"/>
    </location>
</feature>
<dbReference type="GeneID" id="7205075"/>
<dbReference type="Proteomes" id="UP000000759">
    <property type="component" value="Unassembled WGS sequence"/>
</dbReference>
<dbReference type="AlphaFoldDB" id="B7S4C3"/>
<proteinExistence type="predicted"/>
<evidence type="ECO:0000256" key="1">
    <source>
        <dbReference type="SAM" id="Coils"/>
    </source>
</evidence>
<organism evidence="3 4">
    <name type="scientific">Phaeodactylum tricornutum (strain CCAP 1055/1)</name>
    <dbReference type="NCBI Taxonomy" id="556484"/>
    <lineage>
        <taxon>Eukaryota</taxon>
        <taxon>Sar</taxon>
        <taxon>Stramenopiles</taxon>
        <taxon>Ochrophyta</taxon>
        <taxon>Bacillariophyta</taxon>
        <taxon>Bacillariophyceae</taxon>
        <taxon>Bacillariophycidae</taxon>
        <taxon>Naviculales</taxon>
        <taxon>Phaeodactylaceae</taxon>
        <taxon>Phaeodactylum</taxon>
    </lineage>
</organism>
<gene>
    <name evidence="3" type="ORF">PHATRDRAFT_bd1444</name>
</gene>
<dbReference type="EMBL" id="DS999284">
    <property type="protein sequence ID" value="EEC42605.1"/>
    <property type="molecule type" value="Genomic_DNA"/>
</dbReference>
<keyword evidence="4" id="KW-1185">Reference proteome</keyword>
<reference evidence="4" key="2">
    <citation type="submission" date="2008-08" db="EMBL/GenBank/DDBJ databases">
        <authorList>
            <consortium name="Diatom Consortium"/>
            <person name="Grigoriev I."/>
            <person name="Grimwood J."/>
            <person name="Kuo A."/>
            <person name="Otillar R.P."/>
            <person name="Salamov A."/>
            <person name="Detter J.C."/>
            <person name="Lindquist E."/>
            <person name="Shapiro H."/>
            <person name="Lucas S."/>
            <person name="Glavina del Rio T."/>
            <person name="Pitluck S."/>
            <person name="Rokhsar D."/>
            <person name="Bowler C."/>
        </authorList>
    </citation>
    <scope>GENOME REANNOTATION</scope>
    <source>
        <strain evidence="4">CCAP 1055/1</strain>
    </source>
</reference>